<dbReference type="RefSeq" id="XP_003093842.2">
    <property type="nucleotide sequence ID" value="XM_003093794.2"/>
</dbReference>
<dbReference type="FunCoup" id="E3NCM4">
    <property type="interactions" value="1627"/>
</dbReference>
<evidence type="ECO:0000313" key="3">
    <source>
        <dbReference type="Proteomes" id="UP000008281"/>
    </source>
</evidence>
<dbReference type="KEGG" id="crq:GCK72_000419"/>
<keyword evidence="3" id="KW-1185">Reference proteome</keyword>
<dbReference type="OrthoDB" id="5875564at2759"/>
<reference evidence="2" key="1">
    <citation type="submission" date="2007-07" db="EMBL/GenBank/DDBJ databases">
        <title>PCAP assembly of the Caenorhabditis remanei genome.</title>
        <authorList>
            <consortium name="The Caenorhabditis remanei Sequencing Consortium"/>
            <person name="Wilson R.K."/>
        </authorList>
    </citation>
    <scope>NUCLEOTIDE SEQUENCE [LARGE SCALE GENOMIC DNA]</scope>
    <source>
        <strain evidence="2">PB4641</strain>
    </source>
</reference>
<dbReference type="AlphaFoldDB" id="E3NCM4"/>
<gene>
    <name evidence="2" type="ORF">CRE_22103</name>
</gene>
<dbReference type="OMA" id="EDTQPPI"/>
<feature type="compositionally biased region" description="Polar residues" evidence="1">
    <location>
        <begin position="166"/>
        <end position="189"/>
    </location>
</feature>
<dbReference type="CTD" id="9810752"/>
<dbReference type="eggNOG" id="ENOG502RVKG">
    <property type="taxonomic scope" value="Eukaryota"/>
</dbReference>
<evidence type="ECO:0000313" key="2">
    <source>
        <dbReference type="EMBL" id="EFO93234.1"/>
    </source>
</evidence>
<evidence type="ECO:0000256" key="1">
    <source>
        <dbReference type="SAM" id="MobiDB-lite"/>
    </source>
</evidence>
<dbReference type="Proteomes" id="UP000008281">
    <property type="component" value="Unassembled WGS sequence"/>
</dbReference>
<dbReference type="InParanoid" id="E3NCM4"/>
<feature type="region of interest" description="Disordered" evidence="1">
    <location>
        <begin position="160"/>
        <end position="201"/>
    </location>
</feature>
<name>E3NCM4_CAERE</name>
<organism evidence="3">
    <name type="scientific">Caenorhabditis remanei</name>
    <name type="common">Caenorhabditis vulgaris</name>
    <dbReference type="NCBI Taxonomy" id="31234"/>
    <lineage>
        <taxon>Eukaryota</taxon>
        <taxon>Metazoa</taxon>
        <taxon>Ecdysozoa</taxon>
        <taxon>Nematoda</taxon>
        <taxon>Chromadorea</taxon>
        <taxon>Rhabditida</taxon>
        <taxon>Rhabditina</taxon>
        <taxon>Rhabditomorpha</taxon>
        <taxon>Rhabditoidea</taxon>
        <taxon>Rhabditidae</taxon>
        <taxon>Peloderinae</taxon>
        <taxon>Caenorhabditis</taxon>
    </lineage>
</organism>
<dbReference type="GeneID" id="9810752"/>
<accession>E3NCM4</accession>
<dbReference type="HOGENOM" id="CLU_037058_0_0_1"/>
<sequence length="423" mass="47785">MKRGAVKLKRKDSDEWLCSSTYQPNRQEIIQKSVETPKPKPKKKLNIVVPIKSKKSIKFENFEKNRFSTSRSTPNLNFTIDDDADDVDILNFVSTSEAVRTPMTRVKIISPAIPKASIRKSLSPPLIPQIRQSPEQLFAALTPKRRPSFEVTEQVVKRRKKDSEEIQNSAEDVVTTESGRISSGETLEIQNPAEDVADSESDVSNIFDTMSPVKLPPEESPPQTTNYKFSLDFITGFEAQFSRFEDTQPPEDVSFSESSSQIINDLEEPMSIFEEESEEKKVIFEEKTVKKSIRFVEPSSAWRKENLIEESCGAHLQTTSVIREYAIETCGMTMAESSALPAPDEETQKYLAAESCALLANTPLTDSQDDEIYERDELFGLSARFASLMSSKTSERRLLMSDVVFGTVPKEKLRKLDVSSHKR</sequence>
<proteinExistence type="predicted"/>
<dbReference type="EMBL" id="DS268599">
    <property type="protein sequence ID" value="EFO93234.1"/>
    <property type="molecule type" value="Genomic_DNA"/>
</dbReference>
<protein>
    <submittedName>
        <fullName evidence="2">Uncharacterized protein</fullName>
    </submittedName>
</protein>